<accession>B4IS00</accession>
<sequence length="176" mass="19084">MPLPMPLPMPLFLPLSLPHSTPCPCLNPQAGIVVFWTNVDFLCLQNDVANVDGDDLGLSGLWASEHHIASHRIVSNGHFFVFSFSWCFYFVFVFSRAEADAEAGPLPLLPPQKQRHVRCGKACYGRNCNCNHAAAVAVAGGGASQCLTISSAAREQLPPACLPALWTVLADWQTHS</sequence>
<evidence type="ECO:0000313" key="1">
    <source>
        <dbReference type="EMBL" id="EDW39967.1"/>
    </source>
</evidence>
<dbReference type="Proteomes" id="UP000008744">
    <property type="component" value="Unassembled WGS sequence"/>
</dbReference>
<dbReference type="EMBL" id="CH697165">
    <property type="protein sequence ID" value="EDW39967.1"/>
    <property type="molecule type" value="Genomic_DNA"/>
</dbReference>
<keyword evidence="2" id="KW-1185">Reference proteome</keyword>
<reference evidence="1 2" key="1">
    <citation type="journal article" date="2007" name="Nature">
        <title>Evolution of genes and genomes on the Drosophila phylogeny.</title>
        <authorList>
            <consortium name="Drosophila 12 Genomes Consortium"/>
            <person name="Clark A.G."/>
            <person name="Eisen M.B."/>
            <person name="Smith D.R."/>
            <person name="Bergman C.M."/>
            <person name="Oliver B."/>
            <person name="Markow T.A."/>
            <person name="Kaufman T.C."/>
            <person name="Kellis M."/>
            <person name="Gelbart W."/>
            <person name="Iyer V.N."/>
            <person name="Pollard D.A."/>
            <person name="Sackton T.B."/>
            <person name="Larracuente A.M."/>
            <person name="Singh N.D."/>
            <person name="Abad J.P."/>
            <person name="Abt D.N."/>
            <person name="Adryan B."/>
            <person name="Aguade M."/>
            <person name="Akashi H."/>
            <person name="Anderson W.W."/>
            <person name="Aquadro C.F."/>
            <person name="Ardell D.H."/>
            <person name="Arguello R."/>
            <person name="Artieri C.G."/>
            <person name="Barbash D.A."/>
            <person name="Barker D."/>
            <person name="Barsanti P."/>
            <person name="Batterham P."/>
            <person name="Batzoglou S."/>
            <person name="Begun D."/>
            <person name="Bhutkar A."/>
            <person name="Blanco E."/>
            <person name="Bosak S.A."/>
            <person name="Bradley R.K."/>
            <person name="Brand A.D."/>
            <person name="Brent M.R."/>
            <person name="Brooks A.N."/>
            <person name="Brown R.H."/>
            <person name="Butlin R.K."/>
            <person name="Caggese C."/>
            <person name="Calvi B.R."/>
            <person name="Bernardo de Carvalho A."/>
            <person name="Caspi A."/>
            <person name="Castrezana S."/>
            <person name="Celniker S.E."/>
            <person name="Chang J.L."/>
            <person name="Chapple C."/>
            <person name="Chatterji S."/>
            <person name="Chinwalla A."/>
            <person name="Civetta A."/>
            <person name="Clifton S.W."/>
            <person name="Comeron J.M."/>
            <person name="Costello J.C."/>
            <person name="Coyne J.A."/>
            <person name="Daub J."/>
            <person name="David R.G."/>
            <person name="Delcher A.L."/>
            <person name="Delehaunty K."/>
            <person name="Do C.B."/>
            <person name="Ebling H."/>
            <person name="Edwards K."/>
            <person name="Eickbush T."/>
            <person name="Evans J.D."/>
            <person name="Filipski A."/>
            <person name="Findeiss S."/>
            <person name="Freyhult E."/>
            <person name="Fulton L."/>
            <person name="Fulton R."/>
            <person name="Garcia A.C."/>
            <person name="Gardiner A."/>
            <person name="Garfield D.A."/>
            <person name="Garvin B.E."/>
            <person name="Gibson G."/>
            <person name="Gilbert D."/>
            <person name="Gnerre S."/>
            <person name="Godfrey J."/>
            <person name="Good R."/>
            <person name="Gotea V."/>
            <person name="Gravely B."/>
            <person name="Greenberg A.J."/>
            <person name="Griffiths-Jones S."/>
            <person name="Gross S."/>
            <person name="Guigo R."/>
            <person name="Gustafson E.A."/>
            <person name="Haerty W."/>
            <person name="Hahn M.W."/>
            <person name="Halligan D.L."/>
            <person name="Halpern A.L."/>
            <person name="Halter G.M."/>
            <person name="Han M.V."/>
            <person name="Heger A."/>
            <person name="Hillier L."/>
            <person name="Hinrichs A.S."/>
            <person name="Holmes I."/>
            <person name="Hoskins R.A."/>
            <person name="Hubisz M.J."/>
            <person name="Hultmark D."/>
            <person name="Huntley M.A."/>
            <person name="Jaffe D.B."/>
            <person name="Jagadeeshan S."/>
            <person name="Jeck W.R."/>
            <person name="Johnson J."/>
            <person name="Jones C.D."/>
            <person name="Jordan W.C."/>
            <person name="Karpen G.H."/>
            <person name="Kataoka E."/>
            <person name="Keightley P.D."/>
            <person name="Kheradpour P."/>
            <person name="Kirkness E.F."/>
            <person name="Koerich L.B."/>
            <person name="Kristiansen K."/>
            <person name="Kudrna D."/>
            <person name="Kulathinal R.J."/>
            <person name="Kumar S."/>
            <person name="Kwok R."/>
            <person name="Lander E."/>
            <person name="Langley C.H."/>
            <person name="Lapoint R."/>
            <person name="Lazzaro B.P."/>
            <person name="Lee S.J."/>
            <person name="Levesque L."/>
            <person name="Li R."/>
            <person name="Lin C.F."/>
            <person name="Lin M.F."/>
            <person name="Lindblad-Toh K."/>
            <person name="Llopart A."/>
            <person name="Long M."/>
            <person name="Low L."/>
            <person name="Lozovsky E."/>
            <person name="Lu J."/>
            <person name="Luo M."/>
            <person name="Machado C.A."/>
            <person name="Makalowski W."/>
            <person name="Marzo M."/>
            <person name="Matsuda M."/>
            <person name="Matzkin L."/>
            <person name="McAllister B."/>
            <person name="McBride C.S."/>
            <person name="McKernan B."/>
            <person name="McKernan K."/>
            <person name="Mendez-Lago M."/>
            <person name="Minx P."/>
            <person name="Mollenhauer M.U."/>
            <person name="Montooth K."/>
            <person name="Mount S.M."/>
            <person name="Mu X."/>
            <person name="Myers E."/>
            <person name="Negre B."/>
            <person name="Newfeld S."/>
            <person name="Nielsen R."/>
            <person name="Noor M.A."/>
            <person name="O'Grady P."/>
            <person name="Pachter L."/>
            <person name="Papaceit M."/>
            <person name="Parisi M.J."/>
            <person name="Parisi M."/>
            <person name="Parts L."/>
            <person name="Pedersen J.S."/>
            <person name="Pesole G."/>
            <person name="Phillippy A.M."/>
            <person name="Ponting C.P."/>
            <person name="Pop M."/>
            <person name="Porcelli D."/>
            <person name="Powell J.R."/>
            <person name="Prohaska S."/>
            <person name="Pruitt K."/>
            <person name="Puig M."/>
            <person name="Quesneville H."/>
            <person name="Ram K.R."/>
            <person name="Rand D."/>
            <person name="Rasmussen M.D."/>
            <person name="Reed L.K."/>
            <person name="Reenan R."/>
            <person name="Reily A."/>
            <person name="Remington K.A."/>
            <person name="Rieger T.T."/>
            <person name="Ritchie M.G."/>
            <person name="Robin C."/>
            <person name="Rogers Y.H."/>
            <person name="Rohde C."/>
            <person name="Rozas J."/>
            <person name="Rubenfield M.J."/>
            <person name="Ruiz A."/>
            <person name="Russo S."/>
            <person name="Salzberg S.L."/>
            <person name="Sanchez-Gracia A."/>
            <person name="Saranga D.J."/>
            <person name="Sato H."/>
            <person name="Schaeffer S.W."/>
            <person name="Schatz M.C."/>
            <person name="Schlenke T."/>
            <person name="Schwartz R."/>
            <person name="Segarra C."/>
            <person name="Singh R.S."/>
            <person name="Sirot L."/>
            <person name="Sirota M."/>
            <person name="Sisneros N.B."/>
            <person name="Smith C.D."/>
            <person name="Smith T.F."/>
            <person name="Spieth J."/>
            <person name="Stage D.E."/>
            <person name="Stark A."/>
            <person name="Stephan W."/>
            <person name="Strausberg R.L."/>
            <person name="Strempel S."/>
            <person name="Sturgill D."/>
            <person name="Sutton G."/>
            <person name="Sutton G.G."/>
            <person name="Tao W."/>
            <person name="Teichmann S."/>
            <person name="Tobari Y.N."/>
            <person name="Tomimura Y."/>
            <person name="Tsolas J.M."/>
            <person name="Valente V.L."/>
            <person name="Venter E."/>
            <person name="Venter J.C."/>
            <person name="Vicario S."/>
            <person name="Vieira F.G."/>
            <person name="Vilella A.J."/>
            <person name="Villasante A."/>
            <person name="Walenz B."/>
            <person name="Wang J."/>
            <person name="Wasserman M."/>
            <person name="Watts T."/>
            <person name="Wilson D."/>
            <person name="Wilson R.K."/>
            <person name="Wing R.A."/>
            <person name="Wolfner M.F."/>
            <person name="Wong A."/>
            <person name="Wong G.K."/>
            <person name="Wu C.I."/>
            <person name="Wu G."/>
            <person name="Yamamoto D."/>
            <person name="Yang H.P."/>
            <person name="Yang S.P."/>
            <person name="Yorke J.A."/>
            <person name="Yoshida K."/>
            <person name="Zdobnov E."/>
            <person name="Zhang P."/>
            <person name="Zhang Y."/>
            <person name="Zimin A.V."/>
            <person name="Baldwin J."/>
            <person name="Abdouelleil A."/>
            <person name="Abdulkadir J."/>
            <person name="Abebe A."/>
            <person name="Abera B."/>
            <person name="Abreu J."/>
            <person name="Acer S.C."/>
            <person name="Aftuck L."/>
            <person name="Alexander A."/>
            <person name="An P."/>
            <person name="Anderson E."/>
            <person name="Anderson S."/>
            <person name="Arachi H."/>
            <person name="Azer M."/>
            <person name="Bachantsang P."/>
            <person name="Barry A."/>
            <person name="Bayul T."/>
            <person name="Berlin A."/>
            <person name="Bessette D."/>
            <person name="Bloom T."/>
            <person name="Blye J."/>
            <person name="Boguslavskiy L."/>
            <person name="Bonnet C."/>
            <person name="Boukhgalter B."/>
            <person name="Bourzgui I."/>
            <person name="Brown A."/>
            <person name="Cahill P."/>
            <person name="Channer S."/>
            <person name="Cheshatsang Y."/>
            <person name="Chuda L."/>
            <person name="Citroen M."/>
            <person name="Collymore A."/>
            <person name="Cooke P."/>
            <person name="Costello M."/>
            <person name="D'Aco K."/>
            <person name="Daza R."/>
            <person name="De Haan G."/>
            <person name="DeGray S."/>
            <person name="DeMaso C."/>
            <person name="Dhargay N."/>
            <person name="Dooley K."/>
            <person name="Dooley E."/>
            <person name="Doricent M."/>
            <person name="Dorje P."/>
            <person name="Dorjee K."/>
            <person name="Dupes A."/>
            <person name="Elong R."/>
            <person name="Falk J."/>
            <person name="Farina A."/>
            <person name="Faro S."/>
            <person name="Ferguson D."/>
            <person name="Fisher S."/>
            <person name="Foley C.D."/>
            <person name="Franke A."/>
            <person name="Friedrich D."/>
            <person name="Gadbois L."/>
            <person name="Gearin G."/>
            <person name="Gearin C.R."/>
            <person name="Giannoukos G."/>
            <person name="Goode T."/>
            <person name="Graham J."/>
            <person name="Grandbois E."/>
            <person name="Grewal S."/>
            <person name="Gyaltsen K."/>
            <person name="Hafez N."/>
            <person name="Hagos B."/>
            <person name="Hall J."/>
            <person name="Henson C."/>
            <person name="Hollinger A."/>
            <person name="Honan T."/>
            <person name="Huard M.D."/>
            <person name="Hughes L."/>
            <person name="Hurhula B."/>
            <person name="Husby M.E."/>
            <person name="Kamat A."/>
            <person name="Kanga B."/>
            <person name="Kashin S."/>
            <person name="Khazanovich D."/>
            <person name="Kisner P."/>
            <person name="Lance K."/>
            <person name="Lara M."/>
            <person name="Lee W."/>
            <person name="Lennon N."/>
            <person name="Letendre F."/>
            <person name="LeVine R."/>
            <person name="Lipovsky A."/>
            <person name="Liu X."/>
            <person name="Liu J."/>
            <person name="Liu S."/>
            <person name="Lokyitsang T."/>
            <person name="Lokyitsang Y."/>
            <person name="Lubonja R."/>
            <person name="Lui A."/>
            <person name="MacDonald P."/>
            <person name="Magnisalis V."/>
            <person name="Maru K."/>
            <person name="Matthews C."/>
            <person name="McCusker W."/>
            <person name="McDonough S."/>
            <person name="Mehta T."/>
            <person name="Meldrim J."/>
            <person name="Meneus L."/>
            <person name="Mihai O."/>
            <person name="Mihalev A."/>
            <person name="Mihova T."/>
            <person name="Mittelman R."/>
            <person name="Mlenga V."/>
            <person name="Montmayeur A."/>
            <person name="Mulrain L."/>
            <person name="Navidi A."/>
            <person name="Naylor J."/>
            <person name="Negash T."/>
            <person name="Nguyen T."/>
            <person name="Nguyen N."/>
            <person name="Nicol R."/>
            <person name="Norbu C."/>
            <person name="Norbu N."/>
            <person name="Novod N."/>
            <person name="O'Neill B."/>
            <person name="Osman S."/>
            <person name="Markiewicz E."/>
            <person name="Oyono O.L."/>
            <person name="Patti C."/>
            <person name="Phunkhang P."/>
            <person name="Pierre F."/>
            <person name="Priest M."/>
            <person name="Raghuraman S."/>
            <person name="Rege F."/>
            <person name="Reyes R."/>
            <person name="Rise C."/>
            <person name="Rogov P."/>
            <person name="Ross K."/>
            <person name="Ryan E."/>
            <person name="Settipalli S."/>
            <person name="Shea T."/>
            <person name="Sherpa N."/>
            <person name="Shi L."/>
            <person name="Shih D."/>
            <person name="Sparrow T."/>
            <person name="Spaulding J."/>
            <person name="Stalker J."/>
            <person name="Stange-Thomann N."/>
            <person name="Stavropoulos S."/>
            <person name="Stone C."/>
            <person name="Strader C."/>
            <person name="Tesfaye S."/>
            <person name="Thomson T."/>
            <person name="Thoulutsang Y."/>
            <person name="Thoulutsang D."/>
            <person name="Topham K."/>
            <person name="Topping I."/>
            <person name="Tsamla T."/>
            <person name="Vassiliev H."/>
            <person name="Vo A."/>
            <person name="Wangchuk T."/>
            <person name="Wangdi T."/>
            <person name="Weiand M."/>
            <person name="Wilkinson J."/>
            <person name="Wilson A."/>
            <person name="Yadav S."/>
            <person name="Young G."/>
            <person name="Yu Q."/>
            <person name="Zembek L."/>
            <person name="Zhong D."/>
            <person name="Zimmer A."/>
            <person name="Zwirko Z."/>
            <person name="Jaffe D.B."/>
            <person name="Alvarez P."/>
            <person name="Brockman W."/>
            <person name="Butler J."/>
            <person name="Chin C."/>
            <person name="Gnerre S."/>
            <person name="Grabherr M."/>
            <person name="Kleber M."/>
            <person name="Mauceli E."/>
            <person name="MacCallum I."/>
        </authorList>
    </citation>
    <scope>NUCLEOTIDE SEQUENCE [LARGE SCALE GENOMIC DNA]</scope>
    <source>
        <strain evidence="2">MSH-3 / Tucson 14011-0111.49</strain>
    </source>
</reference>
<organism evidence="2">
    <name type="scientific">Drosophila persimilis</name>
    <name type="common">Fruit fly</name>
    <dbReference type="NCBI Taxonomy" id="7234"/>
    <lineage>
        <taxon>Eukaryota</taxon>
        <taxon>Metazoa</taxon>
        <taxon>Ecdysozoa</taxon>
        <taxon>Arthropoda</taxon>
        <taxon>Hexapoda</taxon>
        <taxon>Insecta</taxon>
        <taxon>Pterygota</taxon>
        <taxon>Neoptera</taxon>
        <taxon>Endopterygota</taxon>
        <taxon>Diptera</taxon>
        <taxon>Brachycera</taxon>
        <taxon>Muscomorpha</taxon>
        <taxon>Ephydroidea</taxon>
        <taxon>Drosophilidae</taxon>
        <taxon>Drosophila</taxon>
        <taxon>Sophophora</taxon>
    </lineage>
</organism>
<dbReference type="HOGENOM" id="CLU_1526801_0_0_1"/>
<name>B4IS00_DROPE</name>
<proteinExistence type="predicted"/>
<dbReference type="AlphaFoldDB" id="B4IS00"/>
<protein>
    <submittedName>
        <fullName evidence="1">GL18075</fullName>
    </submittedName>
</protein>
<evidence type="ECO:0000313" key="2">
    <source>
        <dbReference type="Proteomes" id="UP000008744"/>
    </source>
</evidence>
<gene>
    <name evidence="1" type="primary">Dper\GL18075</name>
    <name evidence="1" type="ORF">Dper_GL18075</name>
</gene>